<dbReference type="InterPro" id="IPR048395">
    <property type="entry name" value="Glyco_hydro_31_C"/>
</dbReference>
<dbReference type="InterPro" id="IPR013780">
    <property type="entry name" value="Glyco_hydro_b"/>
</dbReference>
<evidence type="ECO:0000313" key="13">
    <source>
        <dbReference type="Proteomes" id="UP000038040"/>
    </source>
</evidence>
<protein>
    <submittedName>
        <fullName evidence="15">P-type domain-containing protein</fullName>
    </submittedName>
</protein>
<dbReference type="InterPro" id="IPR000322">
    <property type="entry name" value="Glyco_hydro_31_TIM"/>
</dbReference>
<dbReference type="SUPFAM" id="SSF51445">
    <property type="entry name" value="(Trans)glycosidases"/>
    <property type="match status" value="1"/>
</dbReference>
<dbReference type="InterPro" id="IPR017853">
    <property type="entry name" value="GH"/>
</dbReference>
<evidence type="ECO:0000256" key="6">
    <source>
        <dbReference type="ARBA" id="ARBA00023180"/>
    </source>
</evidence>
<dbReference type="OrthoDB" id="1334205at2759"/>
<dbReference type="InterPro" id="IPR011013">
    <property type="entry name" value="Gal_mutarotase_sf_dom"/>
</dbReference>
<feature type="chain" id="PRO_5033720873" evidence="10">
    <location>
        <begin position="21"/>
        <end position="934"/>
    </location>
</feature>
<keyword evidence="7 9" id="KW-0326">Glycosidase</keyword>
<keyword evidence="10" id="KW-0732">Signal</keyword>
<dbReference type="CDD" id="cd14752">
    <property type="entry name" value="GH31_N"/>
    <property type="match status" value="1"/>
</dbReference>
<feature type="signal peptide" evidence="10">
    <location>
        <begin position="1"/>
        <end position="20"/>
    </location>
</feature>
<evidence type="ECO:0000313" key="14">
    <source>
        <dbReference type="Proteomes" id="UP000274756"/>
    </source>
</evidence>
<keyword evidence="4" id="KW-0472">Membrane</keyword>
<dbReference type="Gene3D" id="4.10.110.10">
    <property type="entry name" value="Spasmolytic Protein, domain 1"/>
    <property type="match status" value="1"/>
</dbReference>
<evidence type="ECO:0000256" key="10">
    <source>
        <dbReference type="SAM" id="SignalP"/>
    </source>
</evidence>
<dbReference type="PROSITE" id="PS00129">
    <property type="entry name" value="GLYCOSYL_HYDROL_F31_1"/>
    <property type="match status" value="1"/>
</dbReference>
<dbReference type="CDD" id="cd00111">
    <property type="entry name" value="Trefoil"/>
    <property type="match status" value="1"/>
</dbReference>
<reference evidence="12 14" key="2">
    <citation type="submission" date="2018-11" db="EMBL/GenBank/DDBJ databases">
        <authorList>
            <consortium name="Pathogen Informatics"/>
        </authorList>
    </citation>
    <scope>NUCLEOTIDE SEQUENCE [LARGE SCALE GENOMIC DNA]</scope>
</reference>
<evidence type="ECO:0000259" key="11">
    <source>
        <dbReference type="PROSITE" id="PS51448"/>
    </source>
</evidence>
<gene>
    <name evidence="12" type="ORF">DME_LOCUS7417</name>
</gene>
<reference evidence="15" key="1">
    <citation type="submission" date="2017-02" db="UniProtKB">
        <authorList>
            <consortium name="WormBaseParasite"/>
        </authorList>
    </citation>
    <scope>IDENTIFICATION</scope>
</reference>
<dbReference type="WBParaSite" id="DME_0000325801-mRNA-1">
    <property type="protein sequence ID" value="DME_0000325801-mRNA-1"/>
    <property type="gene ID" value="DME_0000325801"/>
</dbReference>
<dbReference type="Proteomes" id="UP000038040">
    <property type="component" value="Unplaced"/>
</dbReference>
<dbReference type="SMART" id="SM00018">
    <property type="entry name" value="PD"/>
    <property type="match status" value="1"/>
</dbReference>
<dbReference type="InterPro" id="IPR044913">
    <property type="entry name" value="P_trefoil_dom_sf"/>
</dbReference>
<dbReference type="InterPro" id="IPR000519">
    <property type="entry name" value="P_trefoil_dom"/>
</dbReference>
<dbReference type="Gene3D" id="3.20.20.80">
    <property type="entry name" value="Glycosidases"/>
    <property type="match status" value="1"/>
</dbReference>
<evidence type="ECO:0000313" key="15">
    <source>
        <dbReference type="WBParaSite" id="DME_0000325801-mRNA-1"/>
    </source>
</evidence>
<evidence type="ECO:0000256" key="4">
    <source>
        <dbReference type="ARBA" id="ARBA00023136"/>
    </source>
</evidence>
<keyword evidence="3 9" id="KW-0378">Hydrolase</keyword>
<dbReference type="Proteomes" id="UP000274756">
    <property type="component" value="Unassembled WGS sequence"/>
</dbReference>
<dbReference type="GO" id="GO:0030246">
    <property type="term" value="F:carbohydrate binding"/>
    <property type="evidence" value="ECO:0007669"/>
    <property type="project" value="InterPro"/>
</dbReference>
<evidence type="ECO:0000256" key="8">
    <source>
        <dbReference type="PROSITE-ProRule" id="PRU00779"/>
    </source>
</evidence>
<dbReference type="PANTHER" id="PTHR22762">
    <property type="entry name" value="ALPHA-GLUCOSIDASE"/>
    <property type="match status" value="1"/>
</dbReference>
<evidence type="ECO:0000256" key="1">
    <source>
        <dbReference type="ARBA" id="ARBA00004370"/>
    </source>
</evidence>
<keyword evidence="6" id="KW-0325">Glycoprotein</keyword>
<evidence type="ECO:0000256" key="5">
    <source>
        <dbReference type="ARBA" id="ARBA00023157"/>
    </source>
</evidence>
<evidence type="ECO:0000256" key="9">
    <source>
        <dbReference type="RuleBase" id="RU361185"/>
    </source>
</evidence>
<dbReference type="Gene3D" id="2.60.40.1180">
    <property type="entry name" value="Golgi alpha-mannosidase II"/>
    <property type="match status" value="1"/>
</dbReference>
<dbReference type="CDD" id="cd06602">
    <property type="entry name" value="GH31_MGAM_SI_GAA"/>
    <property type="match status" value="1"/>
</dbReference>
<proteinExistence type="inferred from homology"/>
<dbReference type="SUPFAM" id="SSF51011">
    <property type="entry name" value="Glycosyl hydrolase domain"/>
    <property type="match status" value="1"/>
</dbReference>
<dbReference type="Pfam" id="PF21365">
    <property type="entry name" value="Glyco_hydro_31_3rd"/>
    <property type="match status" value="1"/>
</dbReference>
<dbReference type="SUPFAM" id="SSF57492">
    <property type="entry name" value="Trefoil"/>
    <property type="match status" value="1"/>
</dbReference>
<dbReference type="AlphaFoldDB" id="A0A0N4U8A0"/>
<evidence type="ECO:0000256" key="2">
    <source>
        <dbReference type="ARBA" id="ARBA00007806"/>
    </source>
</evidence>
<dbReference type="PROSITE" id="PS00707">
    <property type="entry name" value="GLYCOSYL_HYDROL_F31_2"/>
    <property type="match status" value="1"/>
</dbReference>
<dbReference type="InterPro" id="IPR025887">
    <property type="entry name" value="Glyco_hydro_31_N_dom"/>
</dbReference>
<sequence length="934" mass="107486">MKGLLLLLTVIYLVPRNIWAEVDWAKRVDCYPKPGASEELCKTLGCIWDRDSTNRKYSFSTIFQVRLNIPLCYLPRETGYLISNDSFLSKDPKSIKNPFGADLSPLQLSAVQIGSVLNVKIGYNDRFDVPISLPREPLTSTDSFTFQKTKTGLFNFKIKRDSSGEFIWDTSIGGLLFADKFIQIATYLPTYNIYGFGEHAHTTLRHNFSEYTTWGMFARDEFPDPVDMPKKNLYGVHPFYLGLEKSGKAHGVLILNSHPQEITFGPSPHLVYRTTGGYLDLYFFPGPEPESVIKQYVTFIGKPFLPAYFAFGFQLCRYGYQNLNEMKETVARVRSYQIPFDVTYADIDHMDRYKDFTLGKDWIDFPSYTNELKRQNMHVVLIFDCAIQVDYETFQRAIEMNASFVEWERYDQVPHEIQDLYPLAKDTKIMLSVVWPDKHTAFPDFYDASGKTAEWWIKEFKIFHDLIAFDGIWIDMNEPAAFGTNEKHPWYFDNDDHPNIKPLHCSLEGKDSELDKPPYETANVYYYGNNAHLSTKTLCMSGVTNRGKYSVHSTKSLYGLTELIATEKAMRESTRKRGFTLSRSTFVSSGHYGGHWLGDNTARWEDLQSSVIGIQEFNMFGIPFIGADICGFNGNTTMELCHRWQQLGAFYPFSRNHNSDGQTLQDPGQWPSVAAATRQANLFRYYYLPYLYSLHFEASLHGGTVVRPVFFEFPNDTETYDLGYQFMWGAAMMIIPVVHQVNIFKKKFYNIEVYFGKKRSVSSVKGYIPKATWYSLRDNDYATPIKVGNTEFSATKEELIPVLVRDYDEAGTPLKANGQLYWDDGESIIDNFNTYPYYHWSFDFTLTDTAATLYITTINQADLNSIPTLDILDIVGYKYLPDLAKTEINGESIKVDTTKSVYLSNNNRLFISTSNLIDLKDSKKIIMKWPHQKL</sequence>
<evidence type="ECO:0000256" key="7">
    <source>
        <dbReference type="ARBA" id="ARBA00023295"/>
    </source>
</evidence>
<comment type="similarity">
    <text evidence="2 9">Belongs to the glycosyl hydrolase 31 family.</text>
</comment>
<accession>A0A0N4U8A0</accession>
<dbReference type="STRING" id="318479.A0A0N4U8A0"/>
<keyword evidence="14" id="KW-1185">Reference proteome</keyword>
<comment type="subcellular location">
    <subcellularLocation>
        <location evidence="1">Membrane</location>
    </subcellularLocation>
</comment>
<keyword evidence="5" id="KW-1015">Disulfide bond</keyword>
<comment type="caution">
    <text evidence="8">Lacks conserved residue(s) required for the propagation of feature annotation.</text>
</comment>
<feature type="domain" description="P-type" evidence="11">
    <location>
        <begin position="17"/>
        <end position="76"/>
    </location>
</feature>
<dbReference type="InterPro" id="IPR030458">
    <property type="entry name" value="Glyco_hydro_31_AS"/>
</dbReference>
<dbReference type="Pfam" id="PF01055">
    <property type="entry name" value="Glyco_hydro_31_2nd"/>
    <property type="match status" value="1"/>
</dbReference>
<name>A0A0N4U8A0_DRAME</name>
<dbReference type="PANTHER" id="PTHR22762:SF94">
    <property type="entry name" value="P-TYPE DOMAIN-CONTAINING PROTEIN"/>
    <property type="match status" value="1"/>
</dbReference>
<dbReference type="Gene3D" id="2.60.40.1760">
    <property type="entry name" value="glycosyl hydrolase (family 31)"/>
    <property type="match status" value="1"/>
</dbReference>
<dbReference type="Pfam" id="PF00088">
    <property type="entry name" value="Trefoil"/>
    <property type="match status" value="1"/>
</dbReference>
<evidence type="ECO:0000256" key="3">
    <source>
        <dbReference type="ARBA" id="ARBA00022801"/>
    </source>
</evidence>
<dbReference type="GO" id="GO:0005975">
    <property type="term" value="P:carbohydrate metabolic process"/>
    <property type="evidence" value="ECO:0007669"/>
    <property type="project" value="InterPro"/>
</dbReference>
<dbReference type="GO" id="GO:0016020">
    <property type="term" value="C:membrane"/>
    <property type="evidence" value="ECO:0007669"/>
    <property type="project" value="UniProtKB-SubCell"/>
</dbReference>
<dbReference type="SUPFAM" id="SSF74650">
    <property type="entry name" value="Galactose mutarotase-like"/>
    <property type="match status" value="1"/>
</dbReference>
<dbReference type="PROSITE" id="PS51448">
    <property type="entry name" value="P_TREFOIL_2"/>
    <property type="match status" value="1"/>
</dbReference>
<dbReference type="InterPro" id="IPR030459">
    <property type="entry name" value="Glyco_hydro_31_CS"/>
</dbReference>
<dbReference type="Pfam" id="PF13802">
    <property type="entry name" value="Gal_mutarotas_2"/>
    <property type="match status" value="1"/>
</dbReference>
<dbReference type="EMBL" id="UYYG01001160">
    <property type="protein sequence ID" value="VDN57444.1"/>
    <property type="molecule type" value="Genomic_DNA"/>
</dbReference>
<dbReference type="GO" id="GO:0004558">
    <property type="term" value="F:alpha-1,4-glucosidase activity"/>
    <property type="evidence" value="ECO:0007669"/>
    <property type="project" value="TreeGrafter"/>
</dbReference>
<evidence type="ECO:0000313" key="12">
    <source>
        <dbReference type="EMBL" id="VDN57444.1"/>
    </source>
</evidence>
<organism evidence="13 15">
    <name type="scientific">Dracunculus medinensis</name>
    <name type="common">Guinea worm</name>
    <dbReference type="NCBI Taxonomy" id="318479"/>
    <lineage>
        <taxon>Eukaryota</taxon>
        <taxon>Metazoa</taxon>
        <taxon>Ecdysozoa</taxon>
        <taxon>Nematoda</taxon>
        <taxon>Chromadorea</taxon>
        <taxon>Rhabditida</taxon>
        <taxon>Spirurina</taxon>
        <taxon>Dracunculoidea</taxon>
        <taxon>Dracunculidae</taxon>
        <taxon>Dracunculus</taxon>
    </lineage>
</organism>